<keyword evidence="3" id="KW-0238">DNA-binding</keyword>
<proteinExistence type="predicted"/>
<evidence type="ECO:0000256" key="2">
    <source>
        <dbReference type="ARBA" id="ARBA00023015"/>
    </source>
</evidence>
<dbReference type="WBParaSite" id="ACOC_0000300901-mRNA-1">
    <property type="protein sequence ID" value="ACOC_0000300901-mRNA-1"/>
    <property type="gene ID" value="ACOC_0000300901"/>
</dbReference>
<dbReference type="OrthoDB" id="9978016at2759"/>
<comment type="subcellular location">
    <subcellularLocation>
        <location evidence="1">Nucleus</location>
    </subcellularLocation>
</comment>
<evidence type="ECO:0000313" key="7">
    <source>
        <dbReference type="EMBL" id="VDM54595.1"/>
    </source>
</evidence>
<dbReference type="PANTHER" id="PTHR23043:SF39">
    <property type="entry name" value="DYSFUSION, ISOFORM D"/>
    <property type="match status" value="1"/>
</dbReference>
<evidence type="ECO:0000256" key="1">
    <source>
        <dbReference type="ARBA" id="ARBA00004123"/>
    </source>
</evidence>
<dbReference type="Gene3D" id="3.30.450.20">
    <property type="entry name" value="PAS domain"/>
    <property type="match status" value="1"/>
</dbReference>
<organism evidence="9">
    <name type="scientific">Angiostrongylus costaricensis</name>
    <name type="common">Nematode worm</name>
    <dbReference type="NCBI Taxonomy" id="334426"/>
    <lineage>
        <taxon>Eukaryota</taxon>
        <taxon>Metazoa</taxon>
        <taxon>Ecdysozoa</taxon>
        <taxon>Nematoda</taxon>
        <taxon>Chromadorea</taxon>
        <taxon>Rhabditida</taxon>
        <taxon>Rhabditina</taxon>
        <taxon>Rhabditomorpha</taxon>
        <taxon>Strongyloidea</taxon>
        <taxon>Metastrongylidae</taxon>
        <taxon>Angiostrongylus</taxon>
    </lineage>
</organism>
<evidence type="ECO:0000256" key="4">
    <source>
        <dbReference type="ARBA" id="ARBA00023163"/>
    </source>
</evidence>
<dbReference type="GO" id="GO:0000977">
    <property type="term" value="F:RNA polymerase II transcription regulatory region sequence-specific DNA binding"/>
    <property type="evidence" value="ECO:0007669"/>
    <property type="project" value="TreeGrafter"/>
</dbReference>
<dbReference type="GO" id="GO:0010557">
    <property type="term" value="P:positive regulation of macromolecule biosynthetic process"/>
    <property type="evidence" value="ECO:0007669"/>
    <property type="project" value="UniProtKB-ARBA"/>
</dbReference>
<reference evidence="7 8" key="2">
    <citation type="submission" date="2018-11" db="EMBL/GenBank/DDBJ databases">
        <authorList>
            <consortium name="Pathogen Informatics"/>
        </authorList>
    </citation>
    <scope>NUCLEOTIDE SEQUENCE [LARGE SCALE GENOMIC DNA]</scope>
    <source>
        <strain evidence="7 8">Costa Rica</strain>
    </source>
</reference>
<evidence type="ECO:0000313" key="8">
    <source>
        <dbReference type="Proteomes" id="UP000267027"/>
    </source>
</evidence>
<reference evidence="9" key="1">
    <citation type="submission" date="2017-02" db="UniProtKB">
        <authorList>
            <consortium name="WormBaseParasite"/>
        </authorList>
    </citation>
    <scope>IDENTIFICATION</scope>
</reference>
<dbReference type="InterPro" id="IPR013655">
    <property type="entry name" value="PAS_fold_3"/>
</dbReference>
<evidence type="ECO:0000256" key="5">
    <source>
        <dbReference type="ARBA" id="ARBA00023242"/>
    </source>
</evidence>
<gene>
    <name evidence="7" type="ORF">ACOC_LOCUS3010</name>
</gene>
<evidence type="ECO:0000313" key="9">
    <source>
        <dbReference type="WBParaSite" id="ACOC_0000300901-mRNA-1"/>
    </source>
</evidence>
<keyword evidence="2" id="KW-0805">Transcription regulation</keyword>
<keyword evidence="4" id="KW-0804">Transcription</keyword>
<dbReference type="InterPro" id="IPR000014">
    <property type="entry name" value="PAS"/>
</dbReference>
<dbReference type="STRING" id="334426.A0A0R3PFN4"/>
<evidence type="ECO:0000259" key="6">
    <source>
        <dbReference type="PROSITE" id="PS50112"/>
    </source>
</evidence>
<dbReference type="AlphaFoldDB" id="A0A0R3PFN4"/>
<dbReference type="Pfam" id="PF08447">
    <property type="entry name" value="PAS_3"/>
    <property type="match status" value="1"/>
</dbReference>
<keyword evidence="5" id="KW-0539">Nucleus</keyword>
<dbReference type="GO" id="GO:0000981">
    <property type="term" value="F:DNA-binding transcription factor activity, RNA polymerase II-specific"/>
    <property type="evidence" value="ECO:0007669"/>
    <property type="project" value="TreeGrafter"/>
</dbReference>
<dbReference type="InterPro" id="IPR035965">
    <property type="entry name" value="PAS-like_dom_sf"/>
</dbReference>
<dbReference type="NCBIfam" id="TIGR00229">
    <property type="entry name" value="sensory_box"/>
    <property type="match status" value="1"/>
</dbReference>
<dbReference type="Proteomes" id="UP000267027">
    <property type="component" value="Unassembled WGS sequence"/>
</dbReference>
<dbReference type="EMBL" id="UYYA01000751">
    <property type="protein sequence ID" value="VDM54595.1"/>
    <property type="molecule type" value="Genomic_DNA"/>
</dbReference>
<evidence type="ECO:0000256" key="3">
    <source>
        <dbReference type="ARBA" id="ARBA00023125"/>
    </source>
</evidence>
<dbReference type="GO" id="GO:0005634">
    <property type="term" value="C:nucleus"/>
    <property type="evidence" value="ECO:0007669"/>
    <property type="project" value="UniProtKB-SubCell"/>
</dbReference>
<dbReference type="CDD" id="cd00130">
    <property type="entry name" value="PAS"/>
    <property type="match status" value="1"/>
</dbReference>
<name>A0A0R3PFN4_ANGCS</name>
<dbReference type="PANTHER" id="PTHR23043">
    <property type="entry name" value="HYPOXIA-INDUCIBLE FACTOR 1 ALPHA"/>
    <property type="match status" value="1"/>
</dbReference>
<feature type="domain" description="PAS" evidence="6">
    <location>
        <begin position="1"/>
        <end position="22"/>
    </location>
</feature>
<dbReference type="PROSITE" id="PS50112">
    <property type="entry name" value="PAS"/>
    <property type="match status" value="1"/>
</dbReference>
<dbReference type="SUPFAM" id="SSF55785">
    <property type="entry name" value="PYP-like sensor domain (PAS domain)"/>
    <property type="match status" value="1"/>
</dbReference>
<keyword evidence="8" id="KW-1185">Reference proteome</keyword>
<protein>
    <submittedName>
        <fullName evidence="9">PAS domain-containing protein</fullName>
    </submittedName>
</protein>
<accession>A0A0R3PFN4</accession>
<sequence length="91" mass="10803">ASHFGYSKDELEGQSWYNLLHPTHLPEIAYKHRLLCQEKEGSVLALIKMQSASGEWKWLHTVFAIRGTLYHEVQEGRRVRHLIHCYYQILR</sequence>